<organism evidence="3 4">
    <name type="scientific">Ascodesmis nigricans</name>
    <dbReference type="NCBI Taxonomy" id="341454"/>
    <lineage>
        <taxon>Eukaryota</taxon>
        <taxon>Fungi</taxon>
        <taxon>Dikarya</taxon>
        <taxon>Ascomycota</taxon>
        <taxon>Pezizomycotina</taxon>
        <taxon>Pezizomycetes</taxon>
        <taxon>Pezizales</taxon>
        <taxon>Ascodesmidaceae</taxon>
        <taxon>Ascodesmis</taxon>
    </lineage>
</organism>
<dbReference type="InterPro" id="IPR008972">
    <property type="entry name" value="Cupredoxin"/>
</dbReference>
<dbReference type="PANTHER" id="PTHR34883">
    <property type="entry name" value="SERINE-RICH PROTEIN, PUTATIVE-RELATED-RELATED"/>
    <property type="match status" value="1"/>
</dbReference>
<feature type="chain" id="PRO_5020949128" description="Cupredoxin" evidence="2">
    <location>
        <begin position="18"/>
        <end position="270"/>
    </location>
</feature>
<dbReference type="CDD" id="cd00920">
    <property type="entry name" value="Cupredoxin"/>
    <property type="match status" value="1"/>
</dbReference>
<dbReference type="SUPFAM" id="SSF49503">
    <property type="entry name" value="Cupredoxins"/>
    <property type="match status" value="1"/>
</dbReference>
<sequence length="270" mass="28574">MRTPLFSLLPFTPLILAGMIPMKDSTTIIHTTITIPVAQHTPIQHPSPAVTTHTVIVGGPSGLIFEPSQLHAAVGDTVHFVFLSRNHTLTQSTFDAPCVKKEGGVDSGFVPTDKETLEGAPGFTVTVETEEPTWWYCKQKQPRNHCTEGMVFALNPTTEKTFDRFLENAISSSPNSTSPSESFASHTTIPAATHTQTQTPAATSSAAQWDYGNNNSSTGMEPGTGLVKGWNRNANPEACNCACLCGASGFPAGDGVGAFGGWGGAMPAPW</sequence>
<accession>A0A4V3SIJ8</accession>
<dbReference type="Gene3D" id="2.60.40.420">
    <property type="entry name" value="Cupredoxins - blue copper proteins"/>
    <property type="match status" value="1"/>
</dbReference>
<gene>
    <name evidence="3" type="ORF">EX30DRAFT_57946</name>
</gene>
<evidence type="ECO:0000256" key="2">
    <source>
        <dbReference type="SAM" id="SignalP"/>
    </source>
</evidence>
<dbReference type="AlphaFoldDB" id="A0A4V3SIJ8"/>
<feature type="compositionally biased region" description="Low complexity" evidence="1">
    <location>
        <begin position="193"/>
        <end position="207"/>
    </location>
</feature>
<reference evidence="3 4" key="1">
    <citation type="submission" date="2019-04" db="EMBL/GenBank/DDBJ databases">
        <title>Comparative genomics and transcriptomics to analyze fruiting body development in filamentous ascomycetes.</title>
        <authorList>
            <consortium name="DOE Joint Genome Institute"/>
            <person name="Lutkenhaus R."/>
            <person name="Traeger S."/>
            <person name="Breuer J."/>
            <person name="Kuo A."/>
            <person name="Lipzen A."/>
            <person name="Pangilinan J."/>
            <person name="Dilworth D."/>
            <person name="Sandor L."/>
            <person name="Poggeler S."/>
            <person name="Barry K."/>
            <person name="Grigoriev I.V."/>
            <person name="Nowrousian M."/>
        </authorList>
    </citation>
    <scope>NUCLEOTIDE SEQUENCE [LARGE SCALE GENOMIC DNA]</scope>
    <source>
        <strain evidence="3 4">CBS 389.68</strain>
    </source>
</reference>
<keyword evidence="2" id="KW-0732">Signal</keyword>
<dbReference type="OrthoDB" id="1921208at2759"/>
<keyword evidence="4" id="KW-1185">Reference proteome</keyword>
<evidence type="ECO:0000256" key="1">
    <source>
        <dbReference type="SAM" id="MobiDB-lite"/>
    </source>
</evidence>
<evidence type="ECO:0000313" key="4">
    <source>
        <dbReference type="Proteomes" id="UP000298138"/>
    </source>
</evidence>
<feature type="region of interest" description="Disordered" evidence="1">
    <location>
        <begin position="193"/>
        <end position="224"/>
    </location>
</feature>
<dbReference type="InterPro" id="IPR052953">
    <property type="entry name" value="Ser-rich/MCO-related"/>
</dbReference>
<name>A0A4V3SIJ8_9PEZI</name>
<dbReference type="PANTHER" id="PTHR34883:SF4">
    <property type="entry name" value="CUPREDOXIN"/>
    <property type="match status" value="1"/>
</dbReference>
<proteinExistence type="predicted"/>
<evidence type="ECO:0000313" key="3">
    <source>
        <dbReference type="EMBL" id="TGZ80365.1"/>
    </source>
</evidence>
<dbReference type="EMBL" id="ML220125">
    <property type="protein sequence ID" value="TGZ80365.1"/>
    <property type="molecule type" value="Genomic_DNA"/>
</dbReference>
<dbReference type="Proteomes" id="UP000298138">
    <property type="component" value="Unassembled WGS sequence"/>
</dbReference>
<feature type="signal peptide" evidence="2">
    <location>
        <begin position="1"/>
        <end position="17"/>
    </location>
</feature>
<protein>
    <recommendedName>
        <fullName evidence="5">Cupredoxin</fullName>
    </recommendedName>
</protein>
<evidence type="ECO:0008006" key="5">
    <source>
        <dbReference type="Google" id="ProtNLM"/>
    </source>
</evidence>
<dbReference type="STRING" id="341454.A0A4V3SIJ8"/>
<dbReference type="InParanoid" id="A0A4V3SIJ8"/>